<protein>
    <submittedName>
        <fullName evidence="1">Uncharacterized protein</fullName>
    </submittedName>
</protein>
<dbReference type="AlphaFoldDB" id="A0A9D4KPN2"/>
<proteinExistence type="predicted"/>
<reference evidence="1" key="2">
    <citation type="submission" date="2020-11" db="EMBL/GenBank/DDBJ databases">
        <authorList>
            <person name="McCartney M.A."/>
            <person name="Auch B."/>
            <person name="Kono T."/>
            <person name="Mallez S."/>
            <person name="Becker A."/>
            <person name="Gohl D.M."/>
            <person name="Silverstein K.A.T."/>
            <person name="Koren S."/>
            <person name="Bechman K.B."/>
            <person name="Herman A."/>
            <person name="Abrahante J.E."/>
            <person name="Garbe J."/>
        </authorList>
    </citation>
    <scope>NUCLEOTIDE SEQUENCE</scope>
    <source>
        <strain evidence="1">Duluth1</strain>
        <tissue evidence="1">Whole animal</tissue>
    </source>
</reference>
<keyword evidence="2" id="KW-1185">Reference proteome</keyword>
<evidence type="ECO:0000313" key="1">
    <source>
        <dbReference type="EMBL" id="KAH3843319.1"/>
    </source>
</evidence>
<dbReference type="EMBL" id="JAIWYP010000004">
    <property type="protein sequence ID" value="KAH3843319.1"/>
    <property type="molecule type" value="Genomic_DNA"/>
</dbReference>
<name>A0A9D4KPN2_DREPO</name>
<accession>A0A9D4KPN2</accession>
<organism evidence="1 2">
    <name type="scientific">Dreissena polymorpha</name>
    <name type="common">Zebra mussel</name>
    <name type="synonym">Mytilus polymorpha</name>
    <dbReference type="NCBI Taxonomy" id="45954"/>
    <lineage>
        <taxon>Eukaryota</taxon>
        <taxon>Metazoa</taxon>
        <taxon>Spiralia</taxon>
        <taxon>Lophotrochozoa</taxon>
        <taxon>Mollusca</taxon>
        <taxon>Bivalvia</taxon>
        <taxon>Autobranchia</taxon>
        <taxon>Heteroconchia</taxon>
        <taxon>Euheterodonta</taxon>
        <taxon>Imparidentia</taxon>
        <taxon>Neoheterodontei</taxon>
        <taxon>Myida</taxon>
        <taxon>Dreissenoidea</taxon>
        <taxon>Dreissenidae</taxon>
        <taxon>Dreissena</taxon>
    </lineage>
</organism>
<comment type="caution">
    <text evidence="1">The sequence shown here is derived from an EMBL/GenBank/DDBJ whole genome shotgun (WGS) entry which is preliminary data.</text>
</comment>
<evidence type="ECO:0000313" key="2">
    <source>
        <dbReference type="Proteomes" id="UP000828390"/>
    </source>
</evidence>
<gene>
    <name evidence="1" type="ORF">DPMN_116833</name>
</gene>
<reference evidence="1" key="1">
    <citation type="journal article" date="2019" name="bioRxiv">
        <title>The Genome of the Zebra Mussel, Dreissena polymorpha: A Resource for Invasive Species Research.</title>
        <authorList>
            <person name="McCartney M.A."/>
            <person name="Auch B."/>
            <person name="Kono T."/>
            <person name="Mallez S."/>
            <person name="Zhang Y."/>
            <person name="Obille A."/>
            <person name="Becker A."/>
            <person name="Abrahante J.E."/>
            <person name="Garbe J."/>
            <person name="Badalamenti J.P."/>
            <person name="Herman A."/>
            <person name="Mangelson H."/>
            <person name="Liachko I."/>
            <person name="Sullivan S."/>
            <person name="Sone E.D."/>
            <person name="Koren S."/>
            <person name="Silverstein K.A.T."/>
            <person name="Beckman K.B."/>
            <person name="Gohl D.M."/>
        </authorList>
    </citation>
    <scope>NUCLEOTIDE SEQUENCE</scope>
    <source>
        <strain evidence="1">Duluth1</strain>
        <tissue evidence="1">Whole animal</tissue>
    </source>
</reference>
<dbReference type="Proteomes" id="UP000828390">
    <property type="component" value="Unassembled WGS sequence"/>
</dbReference>
<sequence>MRFEIMIQFTGEINNFPGGTVNKIPSQSERNISYRMVSYLKKGIYTCEECGVTDTDILDIVSH</sequence>